<gene>
    <name evidence="6" type="ORF">J2Z37_001994</name>
</gene>
<keyword evidence="7" id="KW-1185">Reference proteome</keyword>
<dbReference type="InterPro" id="IPR019533">
    <property type="entry name" value="Peptidase_S26"/>
</dbReference>
<dbReference type="SUPFAM" id="SSF51306">
    <property type="entry name" value="LexA/Signal peptidase"/>
    <property type="match status" value="1"/>
</dbReference>
<comment type="caution">
    <text evidence="6">The sequence shown here is derived from an EMBL/GenBank/DDBJ whole genome shotgun (WGS) entry which is preliminary data.</text>
</comment>
<dbReference type="PROSITE" id="PS51257">
    <property type="entry name" value="PROKAR_LIPOPROTEIN"/>
    <property type="match status" value="1"/>
</dbReference>
<evidence type="ECO:0000256" key="4">
    <source>
        <dbReference type="SAM" id="SignalP"/>
    </source>
</evidence>
<dbReference type="PANTHER" id="PTHR43390:SF1">
    <property type="entry name" value="CHLOROPLAST PROCESSING PEPTIDASE"/>
    <property type="match status" value="1"/>
</dbReference>
<keyword evidence="3" id="KW-0378">Hydrolase</keyword>
<feature type="chain" id="PRO_5046346653" description="Signal peptidase I" evidence="4">
    <location>
        <begin position="24"/>
        <end position="219"/>
    </location>
</feature>
<accession>A0ABS4GNZ4</accession>
<comment type="catalytic activity">
    <reaction evidence="3">
        <text>Cleavage of hydrophobic, N-terminal signal or leader sequences from secreted and periplasmic proteins.</text>
        <dbReference type="EC" id="3.4.21.89"/>
    </reaction>
</comment>
<dbReference type="InterPro" id="IPR036286">
    <property type="entry name" value="LexA/Signal_pep-like_sf"/>
</dbReference>
<keyword evidence="3" id="KW-0645">Protease</keyword>
<sequence length="219" mass="25049">MKNFSLIISFLFVLFLVGCSEQSVETITDSDTKEEVPIINTITSDMIVIHPMNDAMDRGNHDFFNRDVVVDTMHYKKNELKRGDIIHFELPKKADQQQSNEGKTDSLTRVIALAGEKVKIKKGQFYINGKKLDTFYGKAHRLGLDLEELKKMLDEGNYGNLQHRRNVESNVSSFESANYKEVTVPENHVYVIGDDWFRTTSMGLLPKENIKGKVLGFKK</sequence>
<dbReference type="RefSeq" id="WP_209810053.1">
    <property type="nucleotide sequence ID" value="NZ_JAGGKT010000004.1"/>
</dbReference>
<reference evidence="6 7" key="1">
    <citation type="submission" date="2021-03" db="EMBL/GenBank/DDBJ databases">
        <title>Genomic Encyclopedia of Type Strains, Phase IV (KMG-IV): sequencing the most valuable type-strain genomes for metagenomic binning, comparative biology and taxonomic classification.</title>
        <authorList>
            <person name="Goeker M."/>
        </authorList>
    </citation>
    <scope>NUCLEOTIDE SEQUENCE [LARGE SCALE GENOMIC DNA]</scope>
    <source>
        <strain evidence="6 7">DSM 24738</strain>
    </source>
</reference>
<dbReference type="EC" id="3.4.21.89" evidence="3"/>
<keyword evidence="4" id="KW-0732">Signal</keyword>
<evidence type="ECO:0000256" key="2">
    <source>
        <dbReference type="ARBA" id="ARBA00009370"/>
    </source>
</evidence>
<comment type="similarity">
    <text evidence="2 3">Belongs to the peptidase S26 family.</text>
</comment>
<organism evidence="6 7">
    <name type="scientific">Ammoniphilus resinae</name>
    <dbReference type="NCBI Taxonomy" id="861532"/>
    <lineage>
        <taxon>Bacteria</taxon>
        <taxon>Bacillati</taxon>
        <taxon>Bacillota</taxon>
        <taxon>Bacilli</taxon>
        <taxon>Bacillales</taxon>
        <taxon>Paenibacillaceae</taxon>
        <taxon>Aneurinibacillus group</taxon>
        <taxon>Ammoniphilus</taxon>
    </lineage>
</organism>
<evidence type="ECO:0000313" key="7">
    <source>
        <dbReference type="Proteomes" id="UP001519343"/>
    </source>
</evidence>
<dbReference type="Proteomes" id="UP001519343">
    <property type="component" value="Unassembled WGS sequence"/>
</dbReference>
<evidence type="ECO:0000259" key="5">
    <source>
        <dbReference type="Pfam" id="PF10502"/>
    </source>
</evidence>
<evidence type="ECO:0000313" key="6">
    <source>
        <dbReference type="EMBL" id="MBP1931993.1"/>
    </source>
</evidence>
<dbReference type="PANTHER" id="PTHR43390">
    <property type="entry name" value="SIGNAL PEPTIDASE I"/>
    <property type="match status" value="1"/>
</dbReference>
<protein>
    <recommendedName>
        <fullName evidence="3">Signal peptidase I</fullName>
        <ecNumber evidence="3">3.4.21.89</ecNumber>
    </recommendedName>
</protein>
<feature type="domain" description="Peptidase S26" evidence="5">
    <location>
        <begin position="64"/>
        <end position="214"/>
    </location>
</feature>
<proteinExistence type="inferred from homology"/>
<evidence type="ECO:0000256" key="3">
    <source>
        <dbReference type="RuleBase" id="RU362042"/>
    </source>
</evidence>
<dbReference type="Pfam" id="PF10502">
    <property type="entry name" value="Peptidase_S26"/>
    <property type="match status" value="1"/>
</dbReference>
<dbReference type="InterPro" id="IPR000223">
    <property type="entry name" value="Pept_S26A_signal_pept_1"/>
</dbReference>
<dbReference type="Gene3D" id="2.10.109.10">
    <property type="entry name" value="Umud Fragment, subunit A"/>
    <property type="match status" value="1"/>
</dbReference>
<name>A0ABS4GNZ4_9BACL</name>
<dbReference type="EMBL" id="JAGGKT010000004">
    <property type="protein sequence ID" value="MBP1931993.1"/>
    <property type="molecule type" value="Genomic_DNA"/>
</dbReference>
<dbReference type="NCBIfam" id="TIGR02227">
    <property type="entry name" value="sigpep_I_bact"/>
    <property type="match status" value="1"/>
</dbReference>
<feature type="signal peptide" evidence="4">
    <location>
        <begin position="1"/>
        <end position="23"/>
    </location>
</feature>
<evidence type="ECO:0000256" key="1">
    <source>
        <dbReference type="ARBA" id="ARBA00004401"/>
    </source>
</evidence>
<comment type="subcellular location">
    <subcellularLocation>
        <location evidence="1">Cell membrane</location>
        <topology evidence="1">Single-pass type II membrane protein</topology>
    </subcellularLocation>
    <subcellularLocation>
        <location evidence="3">Membrane</location>
        <topology evidence="3">Single-pass type II membrane protein</topology>
    </subcellularLocation>
</comment>